<dbReference type="RefSeq" id="WP_078929794.1">
    <property type="nucleotide sequence ID" value="NZ_FUXC01000001.1"/>
</dbReference>
<dbReference type="Gene3D" id="2.170.120.40">
    <property type="entry name" value="YbbR-like domain"/>
    <property type="match status" value="1"/>
</dbReference>
<keyword evidence="1" id="KW-1133">Transmembrane helix</keyword>
<evidence type="ECO:0000313" key="3">
    <source>
        <dbReference type="Proteomes" id="UP000190395"/>
    </source>
</evidence>
<dbReference type="PANTHER" id="PTHR37804:SF1">
    <property type="entry name" value="CDAA REGULATORY PROTEIN CDAR"/>
    <property type="match status" value="1"/>
</dbReference>
<keyword evidence="1" id="KW-0472">Membrane</keyword>
<dbReference type="Proteomes" id="UP000190395">
    <property type="component" value="Unassembled WGS sequence"/>
</dbReference>
<organism evidence="2 3">
    <name type="scientific">Treponema berlinense</name>
    <dbReference type="NCBI Taxonomy" id="225004"/>
    <lineage>
        <taxon>Bacteria</taxon>
        <taxon>Pseudomonadati</taxon>
        <taxon>Spirochaetota</taxon>
        <taxon>Spirochaetia</taxon>
        <taxon>Spirochaetales</taxon>
        <taxon>Treponemataceae</taxon>
        <taxon>Treponema</taxon>
    </lineage>
</organism>
<dbReference type="GeneID" id="303366393"/>
<dbReference type="AlphaFoldDB" id="A0A1T4KED5"/>
<feature type="transmembrane region" description="Helical" evidence="1">
    <location>
        <begin position="12"/>
        <end position="31"/>
    </location>
</feature>
<name>A0A1T4KED5_9SPIR</name>
<protein>
    <submittedName>
        <fullName evidence="2">YbbR domain-containing protein</fullName>
    </submittedName>
</protein>
<dbReference type="Pfam" id="PF07949">
    <property type="entry name" value="YbbR"/>
    <property type="match status" value="2"/>
</dbReference>
<dbReference type="PANTHER" id="PTHR37804">
    <property type="entry name" value="CDAA REGULATORY PROTEIN CDAR"/>
    <property type="match status" value="1"/>
</dbReference>
<dbReference type="InterPro" id="IPR053154">
    <property type="entry name" value="c-di-AMP_regulator"/>
</dbReference>
<dbReference type="InterPro" id="IPR012505">
    <property type="entry name" value="YbbR"/>
</dbReference>
<keyword evidence="3" id="KW-1185">Reference proteome</keyword>
<dbReference type="Gene3D" id="2.170.120.30">
    <property type="match status" value="2"/>
</dbReference>
<evidence type="ECO:0000313" key="2">
    <source>
        <dbReference type="EMBL" id="SJZ40761.1"/>
    </source>
</evidence>
<dbReference type="EMBL" id="FUXC01000001">
    <property type="protein sequence ID" value="SJZ40761.1"/>
    <property type="molecule type" value="Genomic_DNA"/>
</dbReference>
<accession>A0A1T4KED5</accession>
<keyword evidence="1" id="KW-0812">Transmembrane</keyword>
<gene>
    <name evidence="2" type="ORF">SAMN02745152_00113</name>
</gene>
<evidence type="ECO:0000256" key="1">
    <source>
        <dbReference type="SAM" id="Phobius"/>
    </source>
</evidence>
<reference evidence="2 3" key="1">
    <citation type="submission" date="2017-02" db="EMBL/GenBank/DDBJ databases">
        <authorList>
            <person name="Peterson S.W."/>
        </authorList>
    </citation>
    <scope>NUCLEOTIDE SEQUENCE [LARGE SCALE GENOMIC DNA]</scope>
    <source>
        <strain evidence="2 3">ATCC BAA-909</strain>
    </source>
</reference>
<dbReference type="STRING" id="225004.SAMN02745152_00113"/>
<proteinExistence type="predicted"/>
<sequence length="349" mass="38282">MKIKDFIEKITENWPVKASCVLLAICIYVFYTLSLQDSRSFTVPLKIKNGSGIVPVSPYPANVKIKLKGKTEDIASLQKNNFSAYLDLNYLPKDGVYKLPVLVELPQQALLLDTLEVTVSPQEVNLKVEEKISAFVPVLPLINGSPAHGYEIKNITVKPDTVELTGPRSMVQNCTRLQTKAVSVKNADKSFASPVLPENPGSYLKFKNNEEKLTVTVEIAPVVSEKSFSVEMIDVKSLPKEFVVSSQKNSGILNLSGKLVDLEKFSVSQGSLFVNASEISEPGIYELDVKASVPAKFTVQDFSPKKIKVAVEKIKVVDELEEKVGDVITSPVNEILPEKIELTGGQSGE</sequence>